<reference evidence="2 3" key="1">
    <citation type="journal article" date="2013" name="Stand. Genomic Sci.">
        <title>Genome sequence of the reddish-pigmented Rubellimicrobium thermophilum type strain (DSM 16684(T)), a member of the Roseobacter clade.</title>
        <authorList>
            <person name="Fiebig A."/>
            <person name="Riedel T."/>
            <person name="Gronow S."/>
            <person name="Petersen J."/>
            <person name="Klenk H.P."/>
            <person name="Goker M."/>
        </authorList>
    </citation>
    <scope>NUCLEOTIDE SEQUENCE [LARGE SCALE GENOMIC DNA]</scope>
    <source>
        <strain evidence="2 3">DSM 16684</strain>
    </source>
</reference>
<evidence type="ECO:0000256" key="1">
    <source>
        <dbReference type="SAM" id="MobiDB-lite"/>
    </source>
</evidence>
<protein>
    <submittedName>
        <fullName evidence="2">Uncharacterized protein</fullName>
    </submittedName>
</protein>
<dbReference type="STRING" id="1123069.ruthe_02395"/>
<accession>S9S1T7</accession>
<proteinExistence type="predicted"/>
<dbReference type="EMBL" id="AOLV01000028">
    <property type="protein sequence ID" value="EPX84185.1"/>
    <property type="molecule type" value="Genomic_DNA"/>
</dbReference>
<gene>
    <name evidence="2" type="ORF">ruthe_02395</name>
</gene>
<dbReference type="RefSeq" id="WP_021098477.1">
    <property type="nucleotide sequence ID" value="NZ_KE557322.1"/>
</dbReference>
<dbReference type="Proteomes" id="UP000015346">
    <property type="component" value="Unassembled WGS sequence"/>
</dbReference>
<feature type="region of interest" description="Disordered" evidence="1">
    <location>
        <begin position="1"/>
        <end position="23"/>
    </location>
</feature>
<dbReference type="AlphaFoldDB" id="S9S1T7"/>
<comment type="caution">
    <text evidence="2">The sequence shown here is derived from an EMBL/GenBank/DDBJ whole genome shotgun (WGS) entry which is preliminary data.</text>
</comment>
<dbReference type="PATRIC" id="fig|1123069.3.peg.2374"/>
<evidence type="ECO:0000313" key="2">
    <source>
        <dbReference type="EMBL" id="EPX84185.1"/>
    </source>
</evidence>
<evidence type="ECO:0000313" key="3">
    <source>
        <dbReference type="Proteomes" id="UP000015346"/>
    </source>
</evidence>
<dbReference type="Pfam" id="PF19662">
    <property type="entry name" value="DUF6165"/>
    <property type="match status" value="1"/>
</dbReference>
<dbReference type="InterPro" id="IPR046163">
    <property type="entry name" value="DUF6165"/>
</dbReference>
<name>S9S1T7_9RHOB</name>
<keyword evidence="3" id="KW-1185">Reference proteome</keyword>
<dbReference type="HOGENOM" id="CLU_1702935_0_0_5"/>
<sequence>MSAPRSSRWRGHVQTGGAHDPRACLCRRASRQDRHPAHQAERIADPARLANVRRELAALEEVAAEAIPPDPALEPLLEALRAVNESLWDIEDAIRACEAAGDFGPGFVALARSVYQQNDRRAAIKRAINEATGSPLVEEKSYTAYAPPDAPGAP</sequence>
<organism evidence="2 3">
    <name type="scientific">Rubellimicrobium thermophilum DSM 16684</name>
    <dbReference type="NCBI Taxonomy" id="1123069"/>
    <lineage>
        <taxon>Bacteria</taxon>
        <taxon>Pseudomonadati</taxon>
        <taxon>Pseudomonadota</taxon>
        <taxon>Alphaproteobacteria</taxon>
        <taxon>Rhodobacterales</taxon>
        <taxon>Roseobacteraceae</taxon>
        <taxon>Rubellimicrobium</taxon>
    </lineage>
</organism>